<accession>A0A077WAV2</accession>
<feature type="compositionally biased region" description="Polar residues" evidence="1">
    <location>
        <begin position="73"/>
        <end position="92"/>
    </location>
</feature>
<sequence length="146" mass="16250">MKAWKGVLTRNKGDTSTADDYSPEEQQQQQQHHVNGTSPTSSPTPTTPSIQIHDTSNNTTTTTHDTMDPNKRVGTSVSFMQPSINNNAVKQSSNERDIPKTGTLARLKNAPKDQIPTIKAPRRQKSSRFYVKEKVQLHKTPGFHGK</sequence>
<evidence type="ECO:0000313" key="2">
    <source>
        <dbReference type="EMBL" id="CDS03273.1"/>
    </source>
</evidence>
<protein>
    <submittedName>
        <fullName evidence="2">Uncharacterized protein</fullName>
    </submittedName>
</protein>
<reference evidence="2" key="1">
    <citation type="journal article" date="2014" name="Genome Announc.">
        <title>De novo whole-genome sequence and genome annotation of Lichtheimia ramosa.</title>
        <authorList>
            <person name="Linde J."/>
            <person name="Schwartze V."/>
            <person name="Binder U."/>
            <person name="Lass-Florl C."/>
            <person name="Voigt K."/>
            <person name="Horn F."/>
        </authorList>
    </citation>
    <scope>NUCLEOTIDE SEQUENCE</scope>
    <source>
        <strain evidence="2">JMRC FSU:6197</strain>
    </source>
</reference>
<gene>
    <name evidence="2" type="ORF">LRAMOSA00675</name>
</gene>
<name>A0A077WAV2_9FUNG</name>
<dbReference type="AlphaFoldDB" id="A0A077WAV2"/>
<evidence type="ECO:0000256" key="1">
    <source>
        <dbReference type="SAM" id="MobiDB-lite"/>
    </source>
</evidence>
<dbReference type="OrthoDB" id="2448728at2759"/>
<feature type="region of interest" description="Disordered" evidence="1">
    <location>
        <begin position="1"/>
        <end position="146"/>
    </location>
</feature>
<dbReference type="EMBL" id="LK023313">
    <property type="protein sequence ID" value="CDS03273.1"/>
    <property type="molecule type" value="Genomic_DNA"/>
</dbReference>
<feature type="compositionally biased region" description="Low complexity" evidence="1">
    <location>
        <begin position="26"/>
        <end position="64"/>
    </location>
</feature>
<proteinExistence type="predicted"/>
<organism evidence="2">
    <name type="scientific">Lichtheimia ramosa</name>
    <dbReference type="NCBI Taxonomy" id="688394"/>
    <lineage>
        <taxon>Eukaryota</taxon>
        <taxon>Fungi</taxon>
        <taxon>Fungi incertae sedis</taxon>
        <taxon>Mucoromycota</taxon>
        <taxon>Mucoromycotina</taxon>
        <taxon>Mucoromycetes</taxon>
        <taxon>Mucorales</taxon>
        <taxon>Lichtheimiaceae</taxon>
        <taxon>Lichtheimia</taxon>
    </lineage>
</organism>